<organism evidence="1">
    <name type="scientific">Vitrella brassicaformis</name>
    <dbReference type="NCBI Taxonomy" id="1169539"/>
    <lineage>
        <taxon>Eukaryota</taxon>
        <taxon>Sar</taxon>
        <taxon>Alveolata</taxon>
        <taxon>Colpodellida</taxon>
        <taxon>Vitrellaceae</taxon>
        <taxon>Vitrella</taxon>
    </lineage>
</organism>
<dbReference type="AlphaFoldDB" id="A0A7S1JME3"/>
<name>A0A7S1JME3_9ALVE</name>
<evidence type="ECO:0000313" key="1">
    <source>
        <dbReference type="EMBL" id="CAD9048060.1"/>
    </source>
</evidence>
<reference evidence="1" key="1">
    <citation type="submission" date="2021-01" db="EMBL/GenBank/DDBJ databases">
        <authorList>
            <person name="Corre E."/>
            <person name="Pelletier E."/>
            <person name="Niang G."/>
            <person name="Scheremetjew M."/>
            <person name="Finn R."/>
            <person name="Kale V."/>
            <person name="Holt S."/>
            <person name="Cochrane G."/>
            <person name="Meng A."/>
            <person name="Brown T."/>
            <person name="Cohen L."/>
        </authorList>
    </citation>
    <scope>NUCLEOTIDE SEQUENCE</scope>
    <source>
        <strain evidence="1">CCMP3346</strain>
    </source>
</reference>
<sequence>MHDSSGIQPKVVPPWAQFAAGTSHMVTNLCMVRTDRQTDNHTHGWMSSGAAVLWLQIRSHSICRDWQMVADSLGDGLCECGVRSRANFADAVDLHPHRVAVLTTEAHLGGLRVGRLDVAQRLPQHLTHR</sequence>
<dbReference type="EMBL" id="HBGB01005432">
    <property type="protein sequence ID" value="CAD9048060.1"/>
    <property type="molecule type" value="Transcribed_RNA"/>
</dbReference>
<proteinExistence type="predicted"/>
<accession>A0A7S1JME3</accession>
<protein>
    <submittedName>
        <fullName evidence="1">Uncharacterized protein</fullName>
    </submittedName>
</protein>
<gene>
    <name evidence="1" type="ORF">VBRA1451_LOCUS3118</name>
</gene>